<dbReference type="GO" id="GO:0009279">
    <property type="term" value="C:cell outer membrane"/>
    <property type="evidence" value="ECO:0007669"/>
    <property type="project" value="UniProtKB-SubCell"/>
</dbReference>
<dbReference type="Proteomes" id="UP000214596">
    <property type="component" value="Unassembled WGS sequence"/>
</dbReference>
<evidence type="ECO:0000313" key="4">
    <source>
        <dbReference type="EMBL" id="OXE33789.1"/>
    </source>
</evidence>
<dbReference type="AlphaFoldDB" id="A0A227JFC6"/>
<dbReference type="InterPro" id="IPR006665">
    <property type="entry name" value="OmpA-like"/>
</dbReference>
<gene>
    <name evidence="4" type="ORF">CA163_05675</name>
</gene>
<accession>A0A227JFC6</accession>
<keyword evidence="2" id="KW-0472">Membrane</keyword>
<dbReference type="InterPro" id="IPR036737">
    <property type="entry name" value="OmpA-like_sf"/>
</dbReference>
<comment type="subcellular location">
    <subcellularLocation>
        <location evidence="1">Cell outer membrane</location>
    </subcellularLocation>
</comment>
<evidence type="ECO:0000256" key="2">
    <source>
        <dbReference type="ARBA" id="ARBA00023136"/>
    </source>
</evidence>
<dbReference type="InterPro" id="IPR006664">
    <property type="entry name" value="OMP_bac"/>
</dbReference>
<organism evidence="4 5">
    <name type="scientific">Vibrio parahaemolyticus</name>
    <dbReference type="NCBI Taxonomy" id="670"/>
    <lineage>
        <taxon>Bacteria</taxon>
        <taxon>Pseudomonadati</taxon>
        <taxon>Pseudomonadota</taxon>
        <taxon>Gammaproteobacteria</taxon>
        <taxon>Vibrionales</taxon>
        <taxon>Vibrionaceae</taxon>
        <taxon>Vibrio</taxon>
    </lineage>
</organism>
<proteinExistence type="predicted"/>
<name>A0A227JFC6_VIBPH</name>
<dbReference type="PROSITE" id="PS00018">
    <property type="entry name" value="EF_HAND_1"/>
    <property type="match status" value="1"/>
</dbReference>
<evidence type="ECO:0000256" key="1">
    <source>
        <dbReference type="ARBA" id="ARBA00004442"/>
    </source>
</evidence>
<keyword evidence="3" id="KW-0998">Cell outer membrane</keyword>
<dbReference type="PRINTS" id="PR01021">
    <property type="entry name" value="OMPADOMAIN"/>
</dbReference>
<dbReference type="InterPro" id="IPR050330">
    <property type="entry name" value="Bact_OuterMem_StrucFunc"/>
</dbReference>
<dbReference type="SUPFAM" id="SSF103088">
    <property type="entry name" value="OmpA-like"/>
    <property type="match status" value="1"/>
</dbReference>
<dbReference type="STRING" id="670.ACZ92_02980"/>
<dbReference type="Pfam" id="PF00691">
    <property type="entry name" value="OmpA"/>
    <property type="match status" value="1"/>
</dbReference>
<reference evidence="4 5" key="1">
    <citation type="journal article" date="2017" name="Appl. Environ. Microbiol.">
        <title>Parallel evolution of two clades of a major Atlantic endemic Vibrio parahaemolyticus pathogen lineage by independent acquisition of related pathogenicity islands.</title>
        <authorList>
            <person name="Xu F."/>
            <person name="Gonzalez-Escalona N."/>
            <person name="Drees K.P."/>
            <person name="Sebra R.P."/>
            <person name="Cooper V.S."/>
            <person name="Jones S.H."/>
            <person name="Whistler C.A."/>
        </authorList>
    </citation>
    <scope>NUCLEOTIDE SEQUENCE [LARGE SCALE GENOMIC DNA]</scope>
    <source>
        <strain evidence="4 5">MAVP-3</strain>
    </source>
</reference>
<comment type="caution">
    <text evidence="4">The sequence shown here is derived from an EMBL/GenBank/DDBJ whole genome shotgun (WGS) entry which is preliminary data.</text>
</comment>
<sequence length="215" mass="23949">MDSIGGVLNTMKKNLLITLALIIMSHHSAYAQDELTYIPIPKANQIADLNDLDKDGVINARDLCAGTPIGAEVDNDGCETYLHKEEQYQLKILFDNDSALINQMFKNKIDELAAFLKKYPTTSIEIQGYASKVGRAEYNLNLSRHRAENVRNLLIEKGIPGDRLAIIAFGDTQLAEPGMDRVSHALNRRVTATVVGQQGMVKDEWTIFTTFPEVK</sequence>
<dbReference type="PANTHER" id="PTHR30329">
    <property type="entry name" value="STATOR ELEMENT OF FLAGELLAR MOTOR COMPLEX"/>
    <property type="match status" value="1"/>
</dbReference>
<evidence type="ECO:0000256" key="3">
    <source>
        <dbReference type="ARBA" id="ARBA00023237"/>
    </source>
</evidence>
<evidence type="ECO:0000313" key="5">
    <source>
        <dbReference type="Proteomes" id="UP000214596"/>
    </source>
</evidence>
<dbReference type="PROSITE" id="PS51123">
    <property type="entry name" value="OMPA_2"/>
    <property type="match status" value="1"/>
</dbReference>
<dbReference type="OrthoDB" id="9805832at2"/>
<dbReference type="CDD" id="cd07185">
    <property type="entry name" value="OmpA_C-like"/>
    <property type="match status" value="1"/>
</dbReference>
<dbReference type="Gene3D" id="3.30.1330.60">
    <property type="entry name" value="OmpA-like domain"/>
    <property type="match status" value="1"/>
</dbReference>
<dbReference type="InterPro" id="IPR018247">
    <property type="entry name" value="EF_Hand_1_Ca_BS"/>
</dbReference>
<protein>
    <submittedName>
        <fullName evidence="4">Outer membrane protein</fullName>
    </submittedName>
</protein>
<dbReference type="OMA" id="VDNDGCE"/>
<dbReference type="PANTHER" id="PTHR30329:SF21">
    <property type="entry name" value="LIPOPROTEIN YIAD-RELATED"/>
    <property type="match status" value="1"/>
</dbReference>
<dbReference type="EMBL" id="NIXT01000204">
    <property type="protein sequence ID" value="OXE33789.1"/>
    <property type="molecule type" value="Genomic_DNA"/>
</dbReference>